<sequence>MCASQDNHHVVHIGGAQFVPPVMTHFAHVSNLAGALSSPISESSSCSSRVHSRFSSSSTSASCESEPESLQEWDALQAHVAYARRMADHTAHMWQRERLAIEKAKLQGTYTGNITSRQNGNARPPTHHDSKSSSPSNTHSKHSHKLKPFAGLLNALFSPSNHSPPPRSRSSRRSV</sequence>
<dbReference type="Proteomes" id="UP000000561">
    <property type="component" value="Chromosome 1"/>
</dbReference>
<dbReference type="OMA" id="RMANHTA"/>
<feature type="region of interest" description="Disordered" evidence="1">
    <location>
        <begin position="112"/>
        <end position="175"/>
    </location>
</feature>
<dbReference type="RefSeq" id="XP_011386235.1">
    <property type="nucleotide sequence ID" value="XM_011387933.1"/>
</dbReference>
<dbReference type="GeneID" id="23561668"/>
<accession>A0A0D1CFY2</accession>
<dbReference type="OrthoDB" id="2551997at2759"/>
<dbReference type="KEGG" id="uma:UMAG_00336"/>
<proteinExistence type="predicted"/>
<keyword evidence="3" id="KW-1185">Reference proteome</keyword>
<evidence type="ECO:0000313" key="3">
    <source>
        <dbReference type="Proteomes" id="UP000000561"/>
    </source>
</evidence>
<organism evidence="2 3">
    <name type="scientific">Mycosarcoma maydis</name>
    <name type="common">Corn smut fungus</name>
    <name type="synonym">Ustilago maydis</name>
    <dbReference type="NCBI Taxonomy" id="5270"/>
    <lineage>
        <taxon>Eukaryota</taxon>
        <taxon>Fungi</taxon>
        <taxon>Dikarya</taxon>
        <taxon>Basidiomycota</taxon>
        <taxon>Ustilaginomycotina</taxon>
        <taxon>Ustilaginomycetes</taxon>
        <taxon>Ustilaginales</taxon>
        <taxon>Ustilaginaceae</taxon>
        <taxon>Mycosarcoma</taxon>
    </lineage>
</organism>
<dbReference type="InParanoid" id="A0A0D1CFY2"/>
<feature type="compositionally biased region" description="Polar residues" evidence="1">
    <location>
        <begin position="112"/>
        <end position="121"/>
    </location>
</feature>
<dbReference type="eggNOG" id="ENOG502RE26">
    <property type="taxonomic scope" value="Eukaryota"/>
</dbReference>
<gene>
    <name evidence="2" type="ORF">UMAG_00336</name>
</gene>
<protein>
    <submittedName>
        <fullName evidence="2">Uncharacterized protein</fullName>
    </submittedName>
</protein>
<evidence type="ECO:0000313" key="2">
    <source>
        <dbReference type="EMBL" id="KIS71907.1"/>
    </source>
</evidence>
<evidence type="ECO:0000256" key="1">
    <source>
        <dbReference type="SAM" id="MobiDB-lite"/>
    </source>
</evidence>
<dbReference type="EMBL" id="CM003140">
    <property type="protein sequence ID" value="KIS71907.1"/>
    <property type="molecule type" value="Genomic_DNA"/>
</dbReference>
<dbReference type="AlphaFoldDB" id="A0A0D1CFY2"/>
<dbReference type="VEuPathDB" id="FungiDB:UMAG_00336"/>
<name>A0A0D1CFY2_MYCMD</name>
<reference evidence="2 3" key="1">
    <citation type="journal article" date="2006" name="Nature">
        <title>Insights from the genome of the biotrophic fungal plant pathogen Ustilago maydis.</title>
        <authorList>
            <person name="Kamper J."/>
            <person name="Kahmann R."/>
            <person name="Bolker M."/>
            <person name="Ma L.J."/>
            <person name="Brefort T."/>
            <person name="Saville B.J."/>
            <person name="Banuett F."/>
            <person name="Kronstad J.W."/>
            <person name="Gold S.E."/>
            <person name="Muller O."/>
            <person name="Perlin M.H."/>
            <person name="Wosten H.A."/>
            <person name="de Vries R."/>
            <person name="Ruiz-Herrera J."/>
            <person name="Reynaga-Pena C.G."/>
            <person name="Snetselaar K."/>
            <person name="McCann M."/>
            <person name="Perez-Martin J."/>
            <person name="Feldbrugge M."/>
            <person name="Basse C.W."/>
            <person name="Steinberg G."/>
            <person name="Ibeas J.I."/>
            <person name="Holloman W."/>
            <person name="Guzman P."/>
            <person name="Farman M."/>
            <person name="Stajich J.E."/>
            <person name="Sentandreu R."/>
            <person name="Gonzalez-Prieto J.M."/>
            <person name="Kennell J.C."/>
            <person name="Molina L."/>
            <person name="Schirawski J."/>
            <person name="Mendoza-Mendoza A."/>
            <person name="Greilinger D."/>
            <person name="Munch K."/>
            <person name="Rossel N."/>
            <person name="Scherer M."/>
            <person name="Vranes M."/>
            <person name="Ladendorf O."/>
            <person name="Vincon V."/>
            <person name="Fuchs U."/>
            <person name="Sandrock B."/>
            <person name="Meng S."/>
            <person name="Ho E.C."/>
            <person name="Cahill M.J."/>
            <person name="Boyce K.J."/>
            <person name="Klose J."/>
            <person name="Klosterman S.J."/>
            <person name="Deelstra H.J."/>
            <person name="Ortiz-Castellanos L."/>
            <person name="Li W."/>
            <person name="Sanchez-Alonso P."/>
            <person name="Schreier P.H."/>
            <person name="Hauser-Hahn I."/>
            <person name="Vaupel M."/>
            <person name="Koopmann E."/>
            <person name="Friedrich G."/>
            <person name="Voss H."/>
            <person name="Schluter T."/>
            <person name="Margolis J."/>
            <person name="Platt D."/>
            <person name="Swimmer C."/>
            <person name="Gnirke A."/>
            <person name="Chen F."/>
            <person name="Vysotskaia V."/>
            <person name="Mannhaupt G."/>
            <person name="Guldener U."/>
            <person name="Munsterkotter M."/>
            <person name="Haase D."/>
            <person name="Oesterheld M."/>
            <person name="Mewes H.W."/>
            <person name="Mauceli E.W."/>
            <person name="DeCaprio D."/>
            <person name="Wade C.M."/>
            <person name="Butler J."/>
            <person name="Young S."/>
            <person name="Jaffe D.B."/>
            <person name="Calvo S."/>
            <person name="Nusbaum C."/>
            <person name="Galagan J."/>
            <person name="Birren B.W."/>
        </authorList>
    </citation>
    <scope>NUCLEOTIDE SEQUENCE [LARGE SCALE GENOMIC DNA]</scope>
    <source>
        <strain evidence="3">DSM 14603 / FGSC 9021 / UM521</strain>
    </source>
</reference>